<name>A0A3Q1I0K3_ANATE</name>
<feature type="compositionally biased region" description="Polar residues" evidence="10">
    <location>
        <begin position="181"/>
        <end position="203"/>
    </location>
</feature>
<comment type="similarity">
    <text evidence="3">Belongs to the claudin family.</text>
</comment>
<proteinExistence type="inferred from homology"/>
<evidence type="ECO:0000256" key="3">
    <source>
        <dbReference type="ARBA" id="ARBA00008295"/>
    </source>
</evidence>
<feature type="region of interest" description="Disordered" evidence="10">
    <location>
        <begin position="180"/>
        <end position="203"/>
    </location>
</feature>
<reference evidence="13" key="2">
    <citation type="submission" date="2025-08" db="UniProtKB">
        <authorList>
            <consortium name="Ensembl"/>
        </authorList>
    </citation>
    <scope>IDENTIFICATION</scope>
</reference>
<dbReference type="OrthoDB" id="8928700at2759"/>
<sequence length="203" mass="22018">MASSGIQLIGFLLALVGLATTTAATWMVQWKKQSHGKSFRSYEGLWMSCSGNERVTCDFHDSVLKLSPEVQATRAVLILSIFLSAVAVIVSTVGMKCTHFMDDKARTKAMIALIGGILFLVSGLLTIIITSWYVKMILQTVKYIHATQSIEFGKAVFVAWAGGLLTVAGGTFLSCRRCSRSEPSQSRPGNPLISTTNSKSNYV</sequence>
<evidence type="ECO:0000256" key="9">
    <source>
        <dbReference type="ARBA" id="ARBA00023136"/>
    </source>
</evidence>
<dbReference type="Gene3D" id="1.20.140.150">
    <property type="match status" value="1"/>
</dbReference>
<dbReference type="GO" id="GO:0005923">
    <property type="term" value="C:bicellular tight junction"/>
    <property type="evidence" value="ECO:0007669"/>
    <property type="project" value="UniProtKB-SubCell"/>
</dbReference>
<evidence type="ECO:0000256" key="7">
    <source>
        <dbReference type="ARBA" id="ARBA00022949"/>
    </source>
</evidence>
<dbReference type="GO" id="GO:0005886">
    <property type="term" value="C:plasma membrane"/>
    <property type="evidence" value="ECO:0007669"/>
    <property type="project" value="UniProtKB-SubCell"/>
</dbReference>
<evidence type="ECO:0000256" key="5">
    <source>
        <dbReference type="ARBA" id="ARBA00022475"/>
    </source>
</evidence>
<keyword evidence="12" id="KW-0732">Signal</keyword>
<keyword evidence="8 11" id="KW-1133">Transmembrane helix</keyword>
<feature type="transmembrane region" description="Helical" evidence="11">
    <location>
        <begin position="75"/>
        <end position="97"/>
    </location>
</feature>
<dbReference type="Ensembl" id="ENSATET00000013893.3">
    <property type="protein sequence ID" value="ENSATEP00000013675.1"/>
    <property type="gene ID" value="ENSATEG00000009556.3"/>
</dbReference>
<evidence type="ECO:0008006" key="15">
    <source>
        <dbReference type="Google" id="ProtNLM"/>
    </source>
</evidence>
<dbReference type="GeneID" id="113152200"/>
<reference evidence="13" key="1">
    <citation type="submission" date="2021-04" db="EMBL/GenBank/DDBJ databases">
        <authorList>
            <consortium name="Wellcome Sanger Institute Data Sharing"/>
        </authorList>
    </citation>
    <scope>NUCLEOTIDE SEQUENCE [LARGE SCALE GENOMIC DNA]</scope>
</reference>
<evidence type="ECO:0000256" key="1">
    <source>
        <dbReference type="ARBA" id="ARBA00004435"/>
    </source>
</evidence>
<dbReference type="STRING" id="64144.ENSATEP00000013675"/>
<evidence type="ECO:0000256" key="2">
    <source>
        <dbReference type="ARBA" id="ARBA00004651"/>
    </source>
</evidence>
<dbReference type="PANTHER" id="PTHR12002">
    <property type="entry name" value="CLAUDIN"/>
    <property type="match status" value="1"/>
</dbReference>
<organism evidence="13 14">
    <name type="scientific">Anabas testudineus</name>
    <name type="common">Climbing perch</name>
    <name type="synonym">Anthias testudineus</name>
    <dbReference type="NCBI Taxonomy" id="64144"/>
    <lineage>
        <taxon>Eukaryota</taxon>
        <taxon>Metazoa</taxon>
        <taxon>Chordata</taxon>
        <taxon>Craniata</taxon>
        <taxon>Vertebrata</taxon>
        <taxon>Euteleostomi</taxon>
        <taxon>Actinopterygii</taxon>
        <taxon>Neopterygii</taxon>
        <taxon>Teleostei</taxon>
        <taxon>Neoteleostei</taxon>
        <taxon>Acanthomorphata</taxon>
        <taxon>Anabantaria</taxon>
        <taxon>Anabantiformes</taxon>
        <taxon>Anabantoidei</taxon>
        <taxon>Anabantidae</taxon>
        <taxon>Anabas</taxon>
    </lineage>
</organism>
<keyword evidence="4" id="KW-0796">Tight junction</keyword>
<dbReference type="PRINTS" id="PR01077">
    <property type="entry name" value="CLAUDIN"/>
</dbReference>
<evidence type="ECO:0000256" key="11">
    <source>
        <dbReference type="SAM" id="Phobius"/>
    </source>
</evidence>
<dbReference type="GO" id="GO:0005198">
    <property type="term" value="F:structural molecule activity"/>
    <property type="evidence" value="ECO:0007669"/>
    <property type="project" value="InterPro"/>
</dbReference>
<evidence type="ECO:0000256" key="12">
    <source>
        <dbReference type="SAM" id="SignalP"/>
    </source>
</evidence>
<feature type="signal peptide" evidence="12">
    <location>
        <begin position="1"/>
        <end position="23"/>
    </location>
</feature>
<keyword evidence="7" id="KW-0965">Cell junction</keyword>
<keyword evidence="14" id="KW-1185">Reference proteome</keyword>
<dbReference type="InterPro" id="IPR006187">
    <property type="entry name" value="Claudin"/>
</dbReference>
<feature type="transmembrane region" description="Helical" evidence="11">
    <location>
        <begin position="109"/>
        <end position="134"/>
    </location>
</feature>
<keyword evidence="6 11" id="KW-0812">Transmembrane</keyword>
<keyword evidence="9 11" id="KW-0472">Membrane</keyword>
<feature type="transmembrane region" description="Helical" evidence="11">
    <location>
        <begin position="154"/>
        <end position="175"/>
    </location>
</feature>
<dbReference type="Proteomes" id="UP000265040">
    <property type="component" value="Chromosome 4"/>
</dbReference>
<comment type="subcellular location">
    <subcellularLocation>
        <location evidence="1">Cell junction</location>
        <location evidence="1">Tight junction</location>
    </subcellularLocation>
    <subcellularLocation>
        <location evidence="2">Cell membrane</location>
        <topology evidence="2">Multi-pass membrane protein</topology>
    </subcellularLocation>
</comment>
<evidence type="ECO:0000313" key="14">
    <source>
        <dbReference type="Proteomes" id="UP000265040"/>
    </source>
</evidence>
<dbReference type="Pfam" id="PF00822">
    <property type="entry name" value="PMP22_Claudin"/>
    <property type="match status" value="1"/>
</dbReference>
<evidence type="ECO:0000256" key="6">
    <source>
        <dbReference type="ARBA" id="ARBA00022692"/>
    </source>
</evidence>
<protein>
    <recommendedName>
        <fullName evidence="15">Claudin</fullName>
    </recommendedName>
</protein>
<dbReference type="OMA" id="FMVEWKK"/>
<evidence type="ECO:0000313" key="13">
    <source>
        <dbReference type="Ensembl" id="ENSATEP00000013675.1"/>
    </source>
</evidence>
<reference evidence="13" key="3">
    <citation type="submission" date="2025-09" db="UniProtKB">
        <authorList>
            <consortium name="Ensembl"/>
        </authorList>
    </citation>
    <scope>IDENTIFICATION</scope>
</reference>
<dbReference type="AlphaFoldDB" id="A0A3Q1I0K3"/>
<dbReference type="GeneTree" id="ENSGT00940000155387"/>
<feature type="chain" id="PRO_5018744511" description="Claudin" evidence="12">
    <location>
        <begin position="24"/>
        <end position="203"/>
    </location>
</feature>
<evidence type="ECO:0000256" key="8">
    <source>
        <dbReference type="ARBA" id="ARBA00022989"/>
    </source>
</evidence>
<evidence type="ECO:0000256" key="10">
    <source>
        <dbReference type="SAM" id="MobiDB-lite"/>
    </source>
</evidence>
<dbReference type="RefSeq" id="XP_026201083.1">
    <property type="nucleotide sequence ID" value="XM_026345298.1"/>
</dbReference>
<evidence type="ECO:0000256" key="4">
    <source>
        <dbReference type="ARBA" id="ARBA00022427"/>
    </source>
</evidence>
<dbReference type="InParanoid" id="A0A3Q1I0K3"/>
<dbReference type="InterPro" id="IPR004031">
    <property type="entry name" value="PMP22/EMP/MP20/Claudin"/>
</dbReference>
<keyword evidence="5" id="KW-1003">Cell membrane</keyword>
<accession>A0A3Q1I0K3</accession>